<evidence type="ECO:0000259" key="2">
    <source>
        <dbReference type="Pfam" id="PF01408"/>
    </source>
</evidence>
<dbReference type="RefSeq" id="WP_236290703.1">
    <property type="nucleotide sequence ID" value="NZ_CAKMMW010000015.1"/>
</dbReference>
<dbReference type="SUPFAM" id="SSF51735">
    <property type="entry name" value="NAD(P)-binding Rossmann-fold domains"/>
    <property type="match status" value="1"/>
</dbReference>
<keyword evidence="4" id="KW-0560">Oxidoreductase</keyword>
<dbReference type="SUPFAM" id="SSF55347">
    <property type="entry name" value="Glyceraldehyde-3-phosphate dehydrogenase-like, C-terminal domain"/>
    <property type="match status" value="1"/>
</dbReference>
<protein>
    <submittedName>
        <fullName evidence="4">UDP-kanosamine synthase oxidoreductase subunit</fullName>
        <ecNumber evidence="4">1.1.1.-</ecNumber>
    </submittedName>
</protein>
<evidence type="ECO:0000313" key="4">
    <source>
        <dbReference type="EMBL" id="CAH1217053.1"/>
    </source>
</evidence>
<evidence type="ECO:0000256" key="1">
    <source>
        <dbReference type="ARBA" id="ARBA00010928"/>
    </source>
</evidence>
<dbReference type="InterPro" id="IPR052515">
    <property type="entry name" value="Gfo/Idh/MocA_Oxidoreductase"/>
</dbReference>
<evidence type="ECO:0000313" key="5">
    <source>
        <dbReference type="Proteomes" id="UP000838821"/>
    </source>
</evidence>
<dbReference type="PANTHER" id="PTHR43249:SF1">
    <property type="entry name" value="D-GLUCOSIDE 3-DEHYDROGENASE"/>
    <property type="match status" value="1"/>
</dbReference>
<keyword evidence="5" id="KW-1185">Reference proteome</keyword>
<dbReference type="PANTHER" id="PTHR43249">
    <property type="entry name" value="UDP-N-ACETYL-2-AMINO-2-DEOXY-D-GLUCURONATE OXIDASE"/>
    <property type="match status" value="1"/>
</dbReference>
<organism evidence="4 5">
    <name type="scientific">Paenibacillus allorhizoplanae</name>
    <dbReference type="NCBI Taxonomy" id="2905648"/>
    <lineage>
        <taxon>Bacteria</taxon>
        <taxon>Bacillati</taxon>
        <taxon>Bacillota</taxon>
        <taxon>Bacilli</taxon>
        <taxon>Bacillales</taxon>
        <taxon>Paenibacillaceae</taxon>
        <taxon>Paenibacillus</taxon>
    </lineage>
</organism>
<feature type="domain" description="Gfo/Idh/MocA-like oxidoreductase N-terminal" evidence="2">
    <location>
        <begin position="5"/>
        <end position="121"/>
    </location>
</feature>
<proteinExistence type="inferred from homology"/>
<dbReference type="GO" id="GO:0016491">
    <property type="term" value="F:oxidoreductase activity"/>
    <property type="evidence" value="ECO:0007669"/>
    <property type="project" value="UniProtKB-KW"/>
</dbReference>
<dbReference type="Proteomes" id="UP000838821">
    <property type="component" value="Unassembled WGS sequence"/>
</dbReference>
<dbReference type="InterPro" id="IPR036291">
    <property type="entry name" value="NAD(P)-bd_dom_sf"/>
</dbReference>
<dbReference type="EC" id="1.1.1.-" evidence="4"/>
<dbReference type="Gene3D" id="3.40.50.720">
    <property type="entry name" value="NAD(P)-binding Rossmann-like Domain"/>
    <property type="match status" value="1"/>
</dbReference>
<dbReference type="EMBL" id="CAKMMW010000015">
    <property type="protein sequence ID" value="CAH1217053.1"/>
    <property type="molecule type" value="Genomic_DNA"/>
</dbReference>
<name>A0ABN8GXS4_9BACL</name>
<dbReference type="Pfam" id="PF02894">
    <property type="entry name" value="GFO_IDH_MocA_C"/>
    <property type="match status" value="1"/>
</dbReference>
<comment type="similarity">
    <text evidence="1">Belongs to the Gfo/Idh/MocA family.</text>
</comment>
<dbReference type="InterPro" id="IPR000683">
    <property type="entry name" value="Gfo/Idh/MocA-like_OxRdtase_N"/>
</dbReference>
<accession>A0ABN8GXS4</accession>
<reference evidence="4" key="1">
    <citation type="submission" date="2022-01" db="EMBL/GenBank/DDBJ databases">
        <authorList>
            <person name="Criscuolo A."/>
        </authorList>
    </citation>
    <scope>NUCLEOTIDE SEQUENCE</scope>
    <source>
        <strain evidence="4">CIP111891</strain>
    </source>
</reference>
<dbReference type="Pfam" id="PF01408">
    <property type="entry name" value="GFO_IDH_MocA"/>
    <property type="match status" value="1"/>
</dbReference>
<evidence type="ECO:0000259" key="3">
    <source>
        <dbReference type="Pfam" id="PF02894"/>
    </source>
</evidence>
<sequence>MRKKLKVGVIGIGNIAAIHLEAYRNHPEVEIAALCDIVYEKAKHSALEFHVPSVYTDYRELLKQEDLDFIDICTPNAFHAIIAVDALNKGKHVFTEKPDAIDVEGALRMAEAASHSGKHLMAMRNNRFAPGVQFLKRFIDQGLLGEAYTGRCGWLRRRGIPGKGGWFTTREISGGGPLIDLGVHFIDVAIWLMGNPKPVSVVGATYAKFAESSLSDSIHSGYGEKLEDGVYDVEDLSSGYIRFDSGATLQLEFSWASNVEQEESFVELRGTKAGFSLRKGEVKLFSEIADTMCTTTPDLSKAKTGGNHAKHLHHFIDVLQDRAEPIIRPEHGVDMIRILCALYESARTGREVRLDEERE</sequence>
<comment type="caution">
    <text evidence="4">The sequence shown here is derived from an EMBL/GenBank/DDBJ whole genome shotgun (WGS) entry which is preliminary data.</text>
</comment>
<dbReference type="InterPro" id="IPR004104">
    <property type="entry name" value="Gfo/Idh/MocA-like_OxRdtase_C"/>
</dbReference>
<gene>
    <name evidence="4" type="primary">rifL_2</name>
    <name evidence="4" type="ORF">PAECIP111891_04541</name>
</gene>
<feature type="domain" description="Gfo/Idh/MocA-like oxidoreductase C-terminal" evidence="3">
    <location>
        <begin position="136"/>
        <end position="354"/>
    </location>
</feature>
<dbReference type="Gene3D" id="3.30.360.10">
    <property type="entry name" value="Dihydrodipicolinate Reductase, domain 2"/>
    <property type="match status" value="1"/>
</dbReference>